<protein>
    <recommendedName>
        <fullName evidence="1">Myb-like domain-containing protein</fullName>
    </recommendedName>
</protein>
<gene>
    <name evidence="2" type="ORF">RCL2_003047500</name>
</gene>
<proteinExistence type="predicted"/>
<dbReference type="InterPro" id="IPR009057">
    <property type="entry name" value="Homeodomain-like_sf"/>
</dbReference>
<feature type="domain" description="Myb-like" evidence="1">
    <location>
        <begin position="342"/>
        <end position="395"/>
    </location>
</feature>
<name>A0A8H3MBI4_9GLOM</name>
<organism evidence="2 3">
    <name type="scientific">Rhizophagus clarus</name>
    <dbReference type="NCBI Taxonomy" id="94130"/>
    <lineage>
        <taxon>Eukaryota</taxon>
        <taxon>Fungi</taxon>
        <taxon>Fungi incertae sedis</taxon>
        <taxon>Mucoromycota</taxon>
        <taxon>Glomeromycotina</taxon>
        <taxon>Glomeromycetes</taxon>
        <taxon>Glomerales</taxon>
        <taxon>Glomeraceae</taxon>
        <taxon>Rhizophagus</taxon>
    </lineage>
</organism>
<evidence type="ECO:0000259" key="1">
    <source>
        <dbReference type="PROSITE" id="PS50090"/>
    </source>
</evidence>
<sequence>MEDLVRGSTFTQVPRQTHRVDAMFQELYRGDYRLDKDRRYLQSYNAGDKKAKGVSCFVPLEIPHNVPSENHSKKEIPCYFLPEGVSLSEGLALFYTHKMKLRFPSGEQTALHFVIAPTMRMTKEDYEQSVKSLNWQICTVKASAEMIDLVSHDDDLDGIEDFRMNEVYWLMEIWHEQTMCTMDRLHANDIHTWIALDKPSFQDLIMHEPRGYIVFSALARLNAITPTSHVTELTYLGDILGELEDNFGWKSSEMYAQAGGCEDIPKEKYIERIKEQEINGLALLRLEEETLTRKPGPFEFPFGYIINNYVLDSDIIGDAIEHIRGIESMFKILLADKISDKDTTKSRLRWTIEEKFILLEAVLEHLPDSLPWSEIADKFEERSPQRNTSSCHTQWIRKKEKGLIAWLLENID</sequence>
<comment type="caution">
    <text evidence="2">The sequence shown here is derived from an EMBL/GenBank/DDBJ whole genome shotgun (WGS) entry which is preliminary data.</text>
</comment>
<dbReference type="AlphaFoldDB" id="A0A8H3MBI4"/>
<dbReference type="Proteomes" id="UP000615446">
    <property type="component" value="Unassembled WGS sequence"/>
</dbReference>
<dbReference type="Gene3D" id="1.10.10.60">
    <property type="entry name" value="Homeodomain-like"/>
    <property type="match status" value="1"/>
</dbReference>
<dbReference type="SUPFAM" id="SSF46689">
    <property type="entry name" value="Homeodomain-like"/>
    <property type="match status" value="1"/>
</dbReference>
<dbReference type="CDD" id="cd00167">
    <property type="entry name" value="SANT"/>
    <property type="match status" value="1"/>
</dbReference>
<evidence type="ECO:0000313" key="3">
    <source>
        <dbReference type="Proteomes" id="UP000615446"/>
    </source>
</evidence>
<dbReference type="PROSITE" id="PS50090">
    <property type="entry name" value="MYB_LIKE"/>
    <property type="match status" value="1"/>
</dbReference>
<dbReference type="InterPro" id="IPR001005">
    <property type="entry name" value="SANT/Myb"/>
</dbReference>
<accession>A0A8H3MBI4</accession>
<evidence type="ECO:0000313" key="2">
    <source>
        <dbReference type="EMBL" id="GET04169.1"/>
    </source>
</evidence>
<dbReference type="EMBL" id="BLAL01000338">
    <property type="protein sequence ID" value="GET04169.1"/>
    <property type="molecule type" value="Genomic_DNA"/>
</dbReference>
<reference evidence="2" key="1">
    <citation type="submission" date="2019-10" db="EMBL/GenBank/DDBJ databases">
        <title>Conservation and host-specific expression of non-tandemly repeated heterogenous ribosome RNA gene in arbuscular mycorrhizal fungi.</title>
        <authorList>
            <person name="Maeda T."/>
            <person name="Kobayashi Y."/>
            <person name="Nakagawa T."/>
            <person name="Ezawa T."/>
            <person name="Yamaguchi K."/>
            <person name="Bino T."/>
            <person name="Nishimoto Y."/>
            <person name="Shigenobu S."/>
            <person name="Kawaguchi M."/>
        </authorList>
    </citation>
    <scope>NUCLEOTIDE SEQUENCE</scope>
    <source>
        <strain evidence="2">HR1</strain>
    </source>
</reference>
<dbReference type="OrthoDB" id="2303598at2759"/>